<dbReference type="InterPro" id="IPR011989">
    <property type="entry name" value="ARM-like"/>
</dbReference>
<dbReference type="KEGG" id="bgt:106076105"/>
<accession>A0A2C9LEU3</accession>
<dbReference type="VEuPathDB" id="VectorBase:BGLB030165"/>
<dbReference type="InterPro" id="IPR039874">
    <property type="entry name" value="WAPL"/>
</dbReference>
<dbReference type="InterPro" id="IPR012502">
    <property type="entry name" value="WAPL_dom"/>
</dbReference>
<dbReference type="AlphaFoldDB" id="A0A2C9LEU3"/>
<dbReference type="STRING" id="6526.A0A2C9LEU3"/>
<evidence type="ECO:0000259" key="2">
    <source>
        <dbReference type="PROSITE" id="PS51271"/>
    </source>
</evidence>
<dbReference type="EnsemblMetazoa" id="BGLB030165-RA">
    <property type="protein sequence ID" value="BGLB030165-PA"/>
    <property type="gene ID" value="BGLB030165"/>
</dbReference>
<name>A0A2C9LEU3_BIOGL</name>
<feature type="domain" description="WAPL" evidence="2">
    <location>
        <begin position="1"/>
        <end position="145"/>
    </location>
</feature>
<dbReference type="PANTHER" id="PTHR22100">
    <property type="entry name" value="WINGS APART-LIKE PROTEIN HOMOLOG"/>
    <property type="match status" value="1"/>
</dbReference>
<gene>
    <name evidence="3" type="primary">106076105</name>
</gene>
<dbReference type="VEuPathDB" id="VectorBase:BGLAX_030736"/>
<evidence type="ECO:0000256" key="1">
    <source>
        <dbReference type="ARBA" id="ARBA00006854"/>
    </source>
</evidence>
<comment type="similarity">
    <text evidence="1">Belongs to the WAPL family.</text>
</comment>
<dbReference type="InterPro" id="IPR022771">
    <property type="entry name" value="WAPL_C"/>
</dbReference>
<dbReference type="Proteomes" id="UP000076420">
    <property type="component" value="Unassembled WGS sequence"/>
</dbReference>
<sequence length="145" mass="16533">MMFMLSRDRLNMDLDRDSLNLMLKLNEVDSADKGNMSTSGDLEKTKVRVQELLAQLQQETHAREIDLGFVSTGNLALESLLSLTSRRAGEWFKEELRSFGGLDHIVDSVTNCEKNLPEDLTQDIQNALPVLRKLDRCLRVLENVR</sequence>
<dbReference type="Gene3D" id="1.25.10.10">
    <property type="entry name" value="Leucine-rich Repeat Variant"/>
    <property type="match status" value="1"/>
</dbReference>
<organism evidence="3 4">
    <name type="scientific">Biomphalaria glabrata</name>
    <name type="common">Bloodfluke planorb</name>
    <name type="synonym">Freshwater snail</name>
    <dbReference type="NCBI Taxonomy" id="6526"/>
    <lineage>
        <taxon>Eukaryota</taxon>
        <taxon>Metazoa</taxon>
        <taxon>Spiralia</taxon>
        <taxon>Lophotrochozoa</taxon>
        <taxon>Mollusca</taxon>
        <taxon>Gastropoda</taxon>
        <taxon>Heterobranchia</taxon>
        <taxon>Euthyneura</taxon>
        <taxon>Panpulmonata</taxon>
        <taxon>Hygrophila</taxon>
        <taxon>Lymnaeoidea</taxon>
        <taxon>Planorbidae</taxon>
        <taxon>Biomphalaria</taxon>
    </lineage>
</organism>
<reference evidence="3" key="1">
    <citation type="submission" date="2020-05" db="UniProtKB">
        <authorList>
            <consortium name="EnsemblMetazoa"/>
        </authorList>
    </citation>
    <scope>IDENTIFICATION</scope>
    <source>
        <strain evidence="3">BB02</strain>
    </source>
</reference>
<proteinExistence type="inferred from homology"/>
<dbReference type="Pfam" id="PF07814">
    <property type="entry name" value="WAPL"/>
    <property type="match status" value="1"/>
</dbReference>
<evidence type="ECO:0000313" key="3">
    <source>
        <dbReference type="EnsemblMetazoa" id="BGLB030165-PA"/>
    </source>
</evidence>
<dbReference type="PANTHER" id="PTHR22100:SF13">
    <property type="entry name" value="WINGS APART-LIKE PROTEIN HOMOLOG"/>
    <property type="match status" value="1"/>
</dbReference>
<evidence type="ECO:0000313" key="4">
    <source>
        <dbReference type="Proteomes" id="UP000076420"/>
    </source>
</evidence>
<protein>
    <recommendedName>
        <fullName evidence="2">WAPL domain-containing protein</fullName>
    </recommendedName>
</protein>
<dbReference type="PROSITE" id="PS51271">
    <property type="entry name" value="WAPL"/>
    <property type="match status" value="1"/>
</dbReference>